<feature type="domain" description="EAL" evidence="1">
    <location>
        <begin position="6"/>
        <end position="256"/>
    </location>
</feature>
<keyword evidence="3" id="KW-1185">Reference proteome</keyword>
<proteinExistence type="predicted"/>
<reference evidence="2 3" key="1">
    <citation type="submission" date="2016-11" db="EMBL/GenBank/DDBJ databases">
        <authorList>
            <person name="Varghese N."/>
            <person name="Submissions S."/>
        </authorList>
    </citation>
    <scope>NUCLEOTIDE SEQUENCE [LARGE SCALE GENOMIC DNA]</scope>
    <source>
        <strain evidence="2 3">DSM 15287</strain>
    </source>
</reference>
<dbReference type="CDD" id="cd18773">
    <property type="entry name" value="PDC1_HK_sensor"/>
    <property type="match status" value="1"/>
</dbReference>
<dbReference type="Proteomes" id="UP000322917">
    <property type="component" value="Unassembled WGS sequence"/>
</dbReference>
<evidence type="ECO:0000313" key="3">
    <source>
        <dbReference type="Proteomes" id="UP000322917"/>
    </source>
</evidence>
<dbReference type="SUPFAM" id="SSF141868">
    <property type="entry name" value="EAL domain-like"/>
    <property type="match status" value="1"/>
</dbReference>
<dbReference type="SUPFAM" id="SSF103190">
    <property type="entry name" value="Sensory domain-like"/>
    <property type="match status" value="1"/>
</dbReference>
<name>A0A1M6N7F3_9FIRM</name>
<dbReference type="InterPro" id="IPR035919">
    <property type="entry name" value="EAL_sf"/>
</dbReference>
<dbReference type="GO" id="GO:0071111">
    <property type="term" value="F:cyclic-guanylate-specific phosphodiesterase activity"/>
    <property type="evidence" value="ECO:0007669"/>
    <property type="project" value="InterPro"/>
</dbReference>
<dbReference type="InterPro" id="IPR001633">
    <property type="entry name" value="EAL_dom"/>
</dbReference>
<dbReference type="Gene3D" id="3.30.450.20">
    <property type="entry name" value="PAS domain"/>
    <property type="match status" value="1"/>
</dbReference>
<dbReference type="Gene3D" id="3.20.20.450">
    <property type="entry name" value="EAL domain"/>
    <property type="match status" value="1"/>
</dbReference>
<dbReference type="CDD" id="cd01948">
    <property type="entry name" value="EAL"/>
    <property type="match status" value="1"/>
</dbReference>
<dbReference type="InterPro" id="IPR029151">
    <property type="entry name" value="Sensor-like_sf"/>
</dbReference>
<protein>
    <submittedName>
        <fullName evidence="2">EAL domain, c-di-GMP-specific phosphodiesterase class I (Or its enzymatically inactive variant)</fullName>
    </submittedName>
</protein>
<dbReference type="EMBL" id="FQZD01000050">
    <property type="protein sequence ID" value="SHJ91658.1"/>
    <property type="molecule type" value="Genomic_DNA"/>
</dbReference>
<dbReference type="PANTHER" id="PTHR33121:SF76">
    <property type="entry name" value="SIGNALING PROTEIN"/>
    <property type="match status" value="1"/>
</dbReference>
<accession>A0A1M6N7F3</accession>
<dbReference type="Pfam" id="PF00563">
    <property type="entry name" value="EAL"/>
    <property type="match status" value="1"/>
</dbReference>
<sequence>MEKVTEQGNSIFIEEIVEKKQIETHFQPILSAKKNKVAGLEALSRGYHAAAGWISPVTLFSQAAAAGLSLELDRLCRAKALEAFAGLRCRELLFLNIDTGVIAADTVGSKHLLEAVQKAGIKPQQVVIEIVEAKASDVASLKQFIHNYKEYGFTIAIDDIGNGYSNLDRILQIKPDILKIDRGLCRDIGHDYYKQEIFTSLVSLSRRIGALVVAEGVETKEEVTMSFELGADLLQGYYFAKPQKLNGAVTYANGSIFAEFKKSKIDKIRQGVKRQRVCESVMTCMLQVLEGCAAENFSKRLQALAEQYNHMEYLYIVDAAGVQVTDSICSSRHPACKNHSLFQVAGKGADQSLKDYYLHMMAGKDCYISEPYMSLATGNVCITSSAAFTDREGRRFIVCADFEPRSDF</sequence>
<organism evidence="2 3">
    <name type="scientific">Propionispora hippei DSM 15287</name>
    <dbReference type="NCBI Taxonomy" id="1123003"/>
    <lineage>
        <taxon>Bacteria</taxon>
        <taxon>Bacillati</taxon>
        <taxon>Bacillota</taxon>
        <taxon>Negativicutes</taxon>
        <taxon>Selenomonadales</taxon>
        <taxon>Sporomusaceae</taxon>
        <taxon>Propionispora</taxon>
    </lineage>
</organism>
<dbReference type="InterPro" id="IPR050706">
    <property type="entry name" value="Cyclic-di-GMP_PDE-like"/>
</dbReference>
<evidence type="ECO:0000313" key="2">
    <source>
        <dbReference type="EMBL" id="SHJ91658.1"/>
    </source>
</evidence>
<gene>
    <name evidence="2" type="ORF">SAMN02745170_03677</name>
</gene>
<evidence type="ECO:0000259" key="1">
    <source>
        <dbReference type="PROSITE" id="PS50883"/>
    </source>
</evidence>
<dbReference type="PROSITE" id="PS50883">
    <property type="entry name" value="EAL"/>
    <property type="match status" value="1"/>
</dbReference>
<dbReference type="AlphaFoldDB" id="A0A1M6N7F3"/>
<dbReference type="PANTHER" id="PTHR33121">
    <property type="entry name" value="CYCLIC DI-GMP PHOSPHODIESTERASE PDEF"/>
    <property type="match status" value="1"/>
</dbReference>
<dbReference type="SMART" id="SM00052">
    <property type="entry name" value="EAL"/>
    <property type="match status" value="1"/>
</dbReference>